<accession>A0A6A6ARC2</accession>
<dbReference type="Proteomes" id="UP000799771">
    <property type="component" value="Unassembled WGS sequence"/>
</dbReference>
<proteinExistence type="predicted"/>
<name>A0A6A6ARC2_9PLEO</name>
<reference evidence="2" key="1">
    <citation type="journal article" date="2020" name="Stud. Mycol.">
        <title>101 Dothideomycetes genomes: a test case for predicting lifestyles and emergence of pathogens.</title>
        <authorList>
            <person name="Haridas S."/>
            <person name="Albert R."/>
            <person name="Binder M."/>
            <person name="Bloem J."/>
            <person name="Labutti K."/>
            <person name="Salamov A."/>
            <person name="Andreopoulos B."/>
            <person name="Baker S."/>
            <person name="Barry K."/>
            <person name="Bills G."/>
            <person name="Bluhm B."/>
            <person name="Cannon C."/>
            <person name="Castanera R."/>
            <person name="Culley D."/>
            <person name="Daum C."/>
            <person name="Ezra D."/>
            <person name="Gonzalez J."/>
            <person name="Henrissat B."/>
            <person name="Kuo A."/>
            <person name="Liang C."/>
            <person name="Lipzen A."/>
            <person name="Lutzoni F."/>
            <person name="Magnuson J."/>
            <person name="Mondo S."/>
            <person name="Nolan M."/>
            <person name="Ohm R."/>
            <person name="Pangilinan J."/>
            <person name="Park H.-J."/>
            <person name="Ramirez L."/>
            <person name="Alfaro M."/>
            <person name="Sun H."/>
            <person name="Tritt A."/>
            <person name="Yoshinaga Y."/>
            <person name="Zwiers L.-H."/>
            <person name="Turgeon B."/>
            <person name="Goodwin S."/>
            <person name="Spatafora J."/>
            <person name="Crous P."/>
            <person name="Grigoriev I."/>
        </authorList>
    </citation>
    <scope>NUCLEOTIDE SEQUENCE</scope>
    <source>
        <strain evidence="2">CBS 119687</strain>
    </source>
</reference>
<keyword evidence="3" id="KW-1185">Reference proteome</keyword>
<gene>
    <name evidence="2" type="ORF">P153DRAFT_156149</name>
</gene>
<dbReference type="EMBL" id="ML977499">
    <property type="protein sequence ID" value="KAF2133387.1"/>
    <property type="molecule type" value="Genomic_DNA"/>
</dbReference>
<evidence type="ECO:0000313" key="3">
    <source>
        <dbReference type="Proteomes" id="UP000799771"/>
    </source>
</evidence>
<dbReference type="AlphaFoldDB" id="A0A6A6ARC2"/>
<dbReference type="RefSeq" id="XP_033527774.1">
    <property type="nucleotide sequence ID" value="XM_033662231.1"/>
</dbReference>
<feature type="compositionally biased region" description="Polar residues" evidence="1">
    <location>
        <begin position="60"/>
        <end position="74"/>
    </location>
</feature>
<protein>
    <submittedName>
        <fullName evidence="2">Uncharacterized protein</fullName>
    </submittedName>
</protein>
<organism evidence="2 3">
    <name type="scientific">Dothidotthia symphoricarpi CBS 119687</name>
    <dbReference type="NCBI Taxonomy" id="1392245"/>
    <lineage>
        <taxon>Eukaryota</taxon>
        <taxon>Fungi</taxon>
        <taxon>Dikarya</taxon>
        <taxon>Ascomycota</taxon>
        <taxon>Pezizomycotina</taxon>
        <taxon>Dothideomycetes</taxon>
        <taxon>Pleosporomycetidae</taxon>
        <taxon>Pleosporales</taxon>
        <taxon>Dothidotthiaceae</taxon>
        <taxon>Dothidotthia</taxon>
    </lineage>
</organism>
<feature type="region of interest" description="Disordered" evidence="1">
    <location>
        <begin position="51"/>
        <end position="74"/>
    </location>
</feature>
<sequence length="166" mass="18479">MPSQEIPFQQHTLTAGKALPVVCQSSKGELPTPSRVAEVILRYGSIRNEPLLGEPPSAFGKSSLTRAPPRETQSSTLSQIFACKPNEGCSSLTPRTMSSTTHHAMNLVGTRPQYNVETVGRLHSKNRQPKDWYPKSRRLYPQPRLRPKVNSTAHGTIDRILSPRRL</sequence>
<evidence type="ECO:0000256" key="1">
    <source>
        <dbReference type="SAM" id="MobiDB-lite"/>
    </source>
</evidence>
<dbReference type="GeneID" id="54402663"/>
<evidence type="ECO:0000313" key="2">
    <source>
        <dbReference type="EMBL" id="KAF2133387.1"/>
    </source>
</evidence>